<dbReference type="Proteomes" id="UP001321582">
    <property type="component" value="Chromosome"/>
</dbReference>
<protein>
    <recommendedName>
        <fullName evidence="3">Class I SAM-dependent methyltransferase</fullName>
    </recommendedName>
</protein>
<dbReference type="InterPro" id="IPR029063">
    <property type="entry name" value="SAM-dependent_MTases_sf"/>
</dbReference>
<dbReference type="Pfam" id="PF01135">
    <property type="entry name" value="PCMT"/>
    <property type="match status" value="1"/>
</dbReference>
<keyword evidence="2" id="KW-1185">Reference proteome</keyword>
<proteinExistence type="predicted"/>
<dbReference type="Gene3D" id="3.40.50.150">
    <property type="entry name" value="Vaccinia Virus protein VP39"/>
    <property type="match status" value="1"/>
</dbReference>
<evidence type="ECO:0000313" key="2">
    <source>
        <dbReference type="Proteomes" id="UP001321582"/>
    </source>
</evidence>
<dbReference type="KEGG" id="haby:HLVA_09770"/>
<accession>A0AAU9DDZ3</accession>
<reference evidence="1 2" key="1">
    <citation type="submission" date="2022-11" db="EMBL/GenBank/DDBJ databases">
        <title>Haliovirga abyssi gen. nov., sp. nov., a mesophilic fermentative bacterium isolated from the Iheya North hydrothermal field and the proposal of Haliovirgaceae fam. nov.</title>
        <authorList>
            <person name="Miyazaki U."/>
            <person name="Tame A."/>
            <person name="Miyazaki J."/>
            <person name="Takai K."/>
            <person name="Sawayama S."/>
            <person name="Kitajima M."/>
            <person name="Okamoto A."/>
            <person name="Nakagawa S."/>
        </authorList>
    </citation>
    <scope>NUCLEOTIDE SEQUENCE [LARGE SCALE GENOMIC DNA]</scope>
    <source>
        <strain evidence="1 2">IC12</strain>
    </source>
</reference>
<dbReference type="AlphaFoldDB" id="A0AAU9DDZ3"/>
<organism evidence="1 2">
    <name type="scientific">Haliovirga abyssi</name>
    <dbReference type="NCBI Taxonomy" id="2996794"/>
    <lineage>
        <taxon>Bacteria</taxon>
        <taxon>Fusobacteriati</taxon>
        <taxon>Fusobacteriota</taxon>
        <taxon>Fusobacteriia</taxon>
        <taxon>Fusobacteriales</taxon>
        <taxon>Haliovirgaceae</taxon>
        <taxon>Haliovirga</taxon>
    </lineage>
</organism>
<evidence type="ECO:0000313" key="1">
    <source>
        <dbReference type="EMBL" id="BDU50408.1"/>
    </source>
</evidence>
<sequence>MTKTLKSYDQCADKYNEKFSIYEPYQKQMNKFVSFLKETSKILDVGCGSGLNSKIMDCQHLKIII</sequence>
<gene>
    <name evidence="1" type="ORF">HLVA_09770</name>
</gene>
<dbReference type="SUPFAM" id="SSF53335">
    <property type="entry name" value="S-adenosyl-L-methionine-dependent methyltransferases"/>
    <property type="match status" value="1"/>
</dbReference>
<name>A0AAU9DDZ3_9FUSO</name>
<dbReference type="EMBL" id="AP027059">
    <property type="protein sequence ID" value="BDU50408.1"/>
    <property type="molecule type" value="Genomic_DNA"/>
</dbReference>
<evidence type="ECO:0008006" key="3">
    <source>
        <dbReference type="Google" id="ProtNLM"/>
    </source>
</evidence>